<keyword evidence="1" id="KW-0472">Membrane</keyword>
<dbReference type="BioCyc" id="JESP1508404:G14D9-10231-MONOMER"/>
<accession>A0A0B5AJX9</accession>
<dbReference type="AlphaFoldDB" id="A0A0B5AJX9"/>
<keyword evidence="1" id="KW-1133">Transmembrane helix</keyword>
<feature type="transmembrane region" description="Helical" evidence="1">
    <location>
        <begin position="29"/>
        <end position="47"/>
    </location>
</feature>
<name>A0A0B5AJX9_9BACL</name>
<dbReference type="Proteomes" id="UP000031449">
    <property type="component" value="Chromosome"/>
</dbReference>
<dbReference type="EMBL" id="CP009416">
    <property type="protein sequence ID" value="AJD90316.1"/>
    <property type="molecule type" value="Genomic_DNA"/>
</dbReference>
<dbReference type="HOGENOM" id="CLU_3153774_0_0_9"/>
<keyword evidence="3" id="KW-1185">Reference proteome</keyword>
<evidence type="ECO:0000313" key="3">
    <source>
        <dbReference type="Proteomes" id="UP000031449"/>
    </source>
</evidence>
<dbReference type="KEGG" id="jeo:JMA_09990"/>
<gene>
    <name evidence="2" type="ORF">JMA_09990</name>
</gene>
<evidence type="ECO:0000256" key="1">
    <source>
        <dbReference type="SAM" id="Phobius"/>
    </source>
</evidence>
<organism evidence="2 3">
    <name type="scientific">Jeotgalibacillus malaysiensis</name>
    <dbReference type="NCBI Taxonomy" id="1508404"/>
    <lineage>
        <taxon>Bacteria</taxon>
        <taxon>Bacillati</taxon>
        <taxon>Bacillota</taxon>
        <taxon>Bacilli</taxon>
        <taxon>Bacillales</taxon>
        <taxon>Caryophanaceae</taxon>
        <taxon>Jeotgalibacillus</taxon>
    </lineage>
</organism>
<protein>
    <submittedName>
        <fullName evidence="2">Uncharacterized protein</fullName>
    </submittedName>
</protein>
<reference evidence="2 3" key="1">
    <citation type="submission" date="2014-08" db="EMBL/GenBank/DDBJ databases">
        <title>Complete genome of a marine bacteria Jeotgalibacillus malaysiensis.</title>
        <authorList>
            <person name="Yaakop A.S."/>
            <person name="Chan K.-G."/>
            <person name="Goh K.M."/>
        </authorList>
    </citation>
    <scope>NUCLEOTIDE SEQUENCE [LARGE SCALE GENOMIC DNA]</scope>
    <source>
        <strain evidence="2 3">D5</strain>
    </source>
</reference>
<keyword evidence="1" id="KW-0812">Transmembrane</keyword>
<proteinExistence type="predicted"/>
<evidence type="ECO:0000313" key="2">
    <source>
        <dbReference type="EMBL" id="AJD90316.1"/>
    </source>
</evidence>
<sequence>MAQSILLVVFKKMLRVALIKKVMTNTKRIAITLLSILLISFFGNISML</sequence>
<dbReference type="STRING" id="1508404.JMA_09990"/>